<dbReference type="EMBL" id="BLLK01000058">
    <property type="protein sequence ID" value="GFH57811.1"/>
    <property type="molecule type" value="Genomic_DNA"/>
</dbReference>
<evidence type="ECO:0000313" key="3">
    <source>
        <dbReference type="Proteomes" id="UP001054902"/>
    </source>
</evidence>
<dbReference type="AlphaFoldDB" id="A0AAD3HC51"/>
<accession>A0AAD3HC51</accession>
<evidence type="ECO:0000256" key="1">
    <source>
        <dbReference type="SAM" id="MobiDB-lite"/>
    </source>
</evidence>
<organism evidence="2 3">
    <name type="scientific">Chaetoceros tenuissimus</name>
    <dbReference type="NCBI Taxonomy" id="426638"/>
    <lineage>
        <taxon>Eukaryota</taxon>
        <taxon>Sar</taxon>
        <taxon>Stramenopiles</taxon>
        <taxon>Ochrophyta</taxon>
        <taxon>Bacillariophyta</taxon>
        <taxon>Coscinodiscophyceae</taxon>
        <taxon>Chaetocerotophycidae</taxon>
        <taxon>Chaetocerotales</taxon>
        <taxon>Chaetocerotaceae</taxon>
        <taxon>Chaetoceros</taxon>
    </lineage>
</organism>
<proteinExistence type="predicted"/>
<protein>
    <submittedName>
        <fullName evidence="2">Uncharacterized protein</fullName>
    </submittedName>
</protein>
<name>A0AAD3HC51_9STRA</name>
<reference evidence="2 3" key="1">
    <citation type="journal article" date="2021" name="Sci. Rep.">
        <title>The genome of the diatom Chaetoceros tenuissimus carries an ancient integrated fragment of an extant virus.</title>
        <authorList>
            <person name="Hongo Y."/>
            <person name="Kimura K."/>
            <person name="Takaki Y."/>
            <person name="Yoshida Y."/>
            <person name="Baba S."/>
            <person name="Kobayashi G."/>
            <person name="Nagasaki K."/>
            <person name="Hano T."/>
            <person name="Tomaru Y."/>
        </authorList>
    </citation>
    <scope>NUCLEOTIDE SEQUENCE [LARGE SCALE GENOMIC DNA]</scope>
    <source>
        <strain evidence="2 3">NIES-3715</strain>
    </source>
</reference>
<evidence type="ECO:0000313" key="2">
    <source>
        <dbReference type="EMBL" id="GFH57811.1"/>
    </source>
</evidence>
<gene>
    <name evidence="2" type="ORF">CTEN210_14287</name>
</gene>
<dbReference type="Proteomes" id="UP001054902">
    <property type="component" value="Unassembled WGS sequence"/>
</dbReference>
<keyword evidence="3" id="KW-1185">Reference proteome</keyword>
<sequence>MRRRSGSITPTYSTDRDLLLSSYPGVKAVSSIDEVKTAVSKLAIYDDATFQRKVPLTTIEEWTEFASTCHDEAEPEKYNLEKCLKKCYSAAYSMPPSPKSLLIRPQKSKEEAMSSPRPLAI</sequence>
<comment type="caution">
    <text evidence="2">The sequence shown here is derived from an EMBL/GenBank/DDBJ whole genome shotgun (WGS) entry which is preliminary data.</text>
</comment>
<feature type="region of interest" description="Disordered" evidence="1">
    <location>
        <begin position="99"/>
        <end position="121"/>
    </location>
</feature>